<dbReference type="Gene3D" id="1.10.287.130">
    <property type="match status" value="1"/>
</dbReference>
<dbReference type="InParanoid" id="A0A212RED4"/>
<dbReference type="CDD" id="cd00075">
    <property type="entry name" value="HATPase"/>
    <property type="match status" value="1"/>
</dbReference>
<dbReference type="FunCoup" id="A0A212RED4">
    <property type="interactions" value="10"/>
</dbReference>
<dbReference type="AlphaFoldDB" id="A0A212RED4"/>
<evidence type="ECO:0000313" key="8">
    <source>
        <dbReference type="EMBL" id="SNB70656.1"/>
    </source>
</evidence>
<dbReference type="Pfam" id="PF02518">
    <property type="entry name" value="HATPase_c"/>
    <property type="match status" value="1"/>
</dbReference>
<dbReference type="FunFam" id="3.30.565.10:FF:000006">
    <property type="entry name" value="Sensor histidine kinase WalK"/>
    <property type="match status" value="1"/>
</dbReference>
<dbReference type="PANTHER" id="PTHR45453:SF1">
    <property type="entry name" value="PHOSPHATE REGULON SENSOR PROTEIN PHOR"/>
    <property type="match status" value="1"/>
</dbReference>
<keyword evidence="5 8" id="KW-0418">Kinase</keyword>
<dbReference type="CDD" id="cd00082">
    <property type="entry name" value="HisKA"/>
    <property type="match status" value="1"/>
</dbReference>
<evidence type="ECO:0000256" key="4">
    <source>
        <dbReference type="ARBA" id="ARBA00022679"/>
    </source>
</evidence>
<dbReference type="Proteomes" id="UP000197025">
    <property type="component" value="Unassembled WGS sequence"/>
</dbReference>
<dbReference type="EMBL" id="FYEK01000044">
    <property type="protein sequence ID" value="SNB70656.1"/>
    <property type="molecule type" value="Genomic_DNA"/>
</dbReference>
<accession>A0A212RED4</accession>
<evidence type="ECO:0000256" key="3">
    <source>
        <dbReference type="ARBA" id="ARBA00022553"/>
    </source>
</evidence>
<reference evidence="9" key="1">
    <citation type="submission" date="2017-06" db="EMBL/GenBank/DDBJ databases">
        <authorList>
            <person name="Varghese N."/>
            <person name="Submissions S."/>
        </authorList>
    </citation>
    <scope>NUCLEOTIDE SEQUENCE [LARGE SCALE GENOMIC DNA]</scope>
    <source>
        <strain evidence="9">JAD2</strain>
    </source>
</reference>
<keyword evidence="6" id="KW-0902">Two-component regulatory system</keyword>
<dbReference type="InterPro" id="IPR003661">
    <property type="entry name" value="HisK_dim/P_dom"/>
</dbReference>
<keyword evidence="9" id="KW-1185">Reference proteome</keyword>
<feature type="domain" description="Histidine kinase" evidence="7">
    <location>
        <begin position="164"/>
        <end position="374"/>
    </location>
</feature>
<dbReference type="EC" id="2.7.13.3" evidence="2"/>
<dbReference type="SUPFAM" id="SSF55874">
    <property type="entry name" value="ATPase domain of HSP90 chaperone/DNA topoisomerase II/histidine kinase"/>
    <property type="match status" value="1"/>
</dbReference>
<dbReference type="GO" id="GO:0004721">
    <property type="term" value="F:phosphoprotein phosphatase activity"/>
    <property type="evidence" value="ECO:0007669"/>
    <property type="project" value="TreeGrafter"/>
</dbReference>
<keyword evidence="4" id="KW-0808">Transferase</keyword>
<dbReference type="Pfam" id="PF00512">
    <property type="entry name" value="HisKA"/>
    <property type="match status" value="1"/>
</dbReference>
<evidence type="ECO:0000256" key="5">
    <source>
        <dbReference type="ARBA" id="ARBA00022777"/>
    </source>
</evidence>
<organism evidence="8 9">
    <name type="scientific">Thermoflexus hugenholtzii JAD2</name>
    <dbReference type="NCBI Taxonomy" id="877466"/>
    <lineage>
        <taxon>Bacteria</taxon>
        <taxon>Bacillati</taxon>
        <taxon>Chloroflexota</taxon>
        <taxon>Thermoflexia</taxon>
        <taxon>Thermoflexales</taxon>
        <taxon>Thermoflexaceae</taxon>
        <taxon>Thermoflexus</taxon>
    </lineage>
</organism>
<dbReference type="InterPro" id="IPR003594">
    <property type="entry name" value="HATPase_dom"/>
</dbReference>
<dbReference type="Gene3D" id="3.30.450.20">
    <property type="entry name" value="PAS domain"/>
    <property type="match status" value="1"/>
</dbReference>
<dbReference type="PRINTS" id="PR00344">
    <property type="entry name" value="BCTRLSENSOR"/>
</dbReference>
<dbReference type="SUPFAM" id="SSF47384">
    <property type="entry name" value="Homodimeric domain of signal transducing histidine kinase"/>
    <property type="match status" value="1"/>
</dbReference>
<dbReference type="RefSeq" id="WP_088571930.1">
    <property type="nucleotide sequence ID" value="NZ_FYEK01000044.1"/>
</dbReference>
<dbReference type="InterPro" id="IPR004358">
    <property type="entry name" value="Sig_transdc_His_kin-like_C"/>
</dbReference>
<proteinExistence type="predicted"/>
<dbReference type="InterPro" id="IPR050351">
    <property type="entry name" value="BphY/WalK/GraS-like"/>
</dbReference>
<dbReference type="Gene3D" id="3.30.565.10">
    <property type="entry name" value="Histidine kinase-like ATPase, C-terminal domain"/>
    <property type="match status" value="1"/>
</dbReference>
<dbReference type="GO" id="GO:0005886">
    <property type="term" value="C:plasma membrane"/>
    <property type="evidence" value="ECO:0007669"/>
    <property type="project" value="TreeGrafter"/>
</dbReference>
<dbReference type="InterPro" id="IPR005467">
    <property type="entry name" value="His_kinase_dom"/>
</dbReference>
<dbReference type="SMART" id="SM00388">
    <property type="entry name" value="HisKA"/>
    <property type="match status" value="1"/>
</dbReference>
<name>A0A212RED4_9CHLR</name>
<evidence type="ECO:0000256" key="6">
    <source>
        <dbReference type="ARBA" id="ARBA00023012"/>
    </source>
</evidence>
<dbReference type="InterPro" id="IPR036890">
    <property type="entry name" value="HATPase_C_sf"/>
</dbReference>
<comment type="catalytic activity">
    <reaction evidence="1">
        <text>ATP + protein L-histidine = ADP + protein N-phospho-L-histidine.</text>
        <dbReference type="EC" id="2.7.13.3"/>
    </reaction>
</comment>
<dbReference type="InterPro" id="IPR036097">
    <property type="entry name" value="HisK_dim/P_sf"/>
</dbReference>
<evidence type="ECO:0000256" key="1">
    <source>
        <dbReference type="ARBA" id="ARBA00000085"/>
    </source>
</evidence>
<dbReference type="PROSITE" id="PS50109">
    <property type="entry name" value="HIS_KIN"/>
    <property type="match status" value="1"/>
</dbReference>
<evidence type="ECO:0000256" key="2">
    <source>
        <dbReference type="ARBA" id="ARBA00012438"/>
    </source>
</evidence>
<dbReference type="SMART" id="SM00387">
    <property type="entry name" value="HATPase_c"/>
    <property type="match status" value="1"/>
</dbReference>
<evidence type="ECO:0000313" key="9">
    <source>
        <dbReference type="Proteomes" id="UP000197025"/>
    </source>
</evidence>
<evidence type="ECO:0000259" key="7">
    <source>
        <dbReference type="PROSITE" id="PS50109"/>
    </source>
</evidence>
<gene>
    <name evidence="8" type="ORF">SAMN02746019_00012860</name>
</gene>
<protein>
    <recommendedName>
        <fullName evidence="2">histidine kinase</fullName>
        <ecNumber evidence="2">2.7.13.3</ecNumber>
    </recommendedName>
</protein>
<dbReference type="GO" id="GO:0000155">
    <property type="term" value="F:phosphorelay sensor kinase activity"/>
    <property type="evidence" value="ECO:0007669"/>
    <property type="project" value="InterPro"/>
</dbReference>
<dbReference type="GO" id="GO:0016036">
    <property type="term" value="P:cellular response to phosphate starvation"/>
    <property type="evidence" value="ECO:0007669"/>
    <property type="project" value="TreeGrafter"/>
</dbReference>
<dbReference type="OrthoDB" id="9800372at2"/>
<dbReference type="PANTHER" id="PTHR45453">
    <property type="entry name" value="PHOSPHATE REGULON SENSOR PROTEIN PHOR"/>
    <property type="match status" value="1"/>
</dbReference>
<sequence>MLEISLASLALLALLALGGLGFVYRRWQRAETALREARWRLQEETTEALRFRADLEALAQGGTEALLLLDRERRIRWANRPAMERLGARPGRTLLEATQSPELDALIPPPAPSEGEGISIQELRWRGRWWQATAWEWPGGYGLALLDITQQREAERARRELTANVAHDLRTPLTTIRLLLDELRPPDPLPPPWQRLIGEVDRLIRLVHTLLDLARLEAGEWPMAYEALEVSAWVRGEVERFAPLYQARGLKVTLEIPEGLRVWADPGWASRALGNLLDNAIRFTPPGGEIRVRAWPEGEWVAIEVADTGPGIPPEELPRIFERFYRGERHRGGGGSGLGLAIARHAVEAHGGRIQAFSEPGRGARFVFTLPAVTDS</sequence>
<keyword evidence="3" id="KW-0597">Phosphoprotein</keyword>